<dbReference type="EMBL" id="KU998244">
    <property type="protein sequence ID" value="ANA86169.1"/>
    <property type="molecule type" value="Genomic_DNA"/>
</dbReference>
<sequence length="124" mass="15345">MMYDEKLPDRKDRRVFRHAKMEPEVPKHRRKWPSGSCKRNKGLPHQWVDDDREYPSWYGNPEWHNSYTYRRALVETDRGIRSETQKALTGQRRTVFKKCIKCDKRHQEDEWRNVVEKKEWRKSE</sequence>
<accession>A0A160DEE1</accession>
<proteinExistence type="predicted"/>
<organism evidence="1 2">
    <name type="scientific">Gordonia phage Smoothie</name>
    <dbReference type="NCBI Taxonomy" id="1838078"/>
    <lineage>
        <taxon>Viruses</taxon>
        <taxon>Duplodnaviria</taxon>
        <taxon>Heunggongvirae</taxon>
        <taxon>Uroviricota</taxon>
        <taxon>Caudoviricetes</taxon>
        <taxon>Smoothievirus</taxon>
        <taxon>Smoothievirus smoothie</taxon>
    </lineage>
</organism>
<evidence type="ECO:0000313" key="2">
    <source>
        <dbReference type="Proteomes" id="UP000201458"/>
    </source>
</evidence>
<dbReference type="GeneID" id="28378469"/>
<dbReference type="KEGG" id="vg:28378469"/>
<dbReference type="Proteomes" id="UP000201458">
    <property type="component" value="Segment"/>
</dbReference>
<gene>
    <name evidence="1" type="primary">5</name>
    <name evidence="1" type="ORF">PBI_SMOOTHIE_5</name>
</gene>
<protein>
    <submittedName>
        <fullName evidence="1">Uncharacterized protein</fullName>
    </submittedName>
</protein>
<name>A0A160DEE1_9CAUD</name>
<keyword evidence="2" id="KW-1185">Reference proteome</keyword>
<evidence type="ECO:0000313" key="1">
    <source>
        <dbReference type="EMBL" id="ANA86169.1"/>
    </source>
</evidence>
<reference evidence="1 2" key="1">
    <citation type="submission" date="2016-03" db="EMBL/GenBank/DDBJ databases">
        <authorList>
            <person name="Montgomery M.T."/>
            <person name="Guerrero C.A."/>
            <person name="Mavrich T.N."/>
            <person name="Pope W.H."/>
            <person name="Garlena R.A."/>
            <person name="Russell D.A."/>
            <person name="Jacobs-Sera D."/>
            <person name="Hendrix R.W."/>
            <person name="Hatfull G.F."/>
        </authorList>
    </citation>
    <scope>NUCLEOTIDE SEQUENCE [LARGE SCALE GENOMIC DNA]</scope>
</reference>
<dbReference type="RefSeq" id="YP_009269126.1">
    <property type="nucleotide sequence ID" value="NC_030696.1"/>
</dbReference>